<name>A0ABV0ZSQ0_9TELE</name>
<proteinExistence type="predicted"/>
<comment type="caution">
    <text evidence="1">The sequence shown here is derived from an EMBL/GenBank/DDBJ whole genome shotgun (WGS) entry which is preliminary data.</text>
</comment>
<gene>
    <name evidence="1" type="ORF">AMECASPLE_034875</name>
</gene>
<evidence type="ECO:0000313" key="2">
    <source>
        <dbReference type="Proteomes" id="UP001469553"/>
    </source>
</evidence>
<dbReference type="Proteomes" id="UP001469553">
    <property type="component" value="Unassembled WGS sequence"/>
</dbReference>
<organism evidence="1 2">
    <name type="scientific">Ameca splendens</name>
    <dbReference type="NCBI Taxonomy" id="208324"/>
    <lineage>
        <taxon>Eukaryota</taxon>
        <taxon>Metazoa</taxon>
        <taxon>Chordata</taxon>
        <taxon>Craniata</taxon>
        <taxon>Vertebrata</taxon>
        <taxon>Euteleostomi</taxon>
        <taxon>Actinopterygii</taxon>
        <taxon>Neopterygii</taxon>
        <taxon>Teleostei</taxon>
        <taxon>Neoteleostei</taxon>
        <taxon>Acanthomorphata</taxon>
        <taxon>Ovalentaria</taxon>
        <taxon>Atherinomorphae</taxon>
        <taxon>Cyprinodontiformes</taxon>
        <taxon>Goodeidae</taxon>
        <taxon>Ameca</taxon>
    </lineage>
</organism>
<evidence type="ECO:0000313" key="1">
    <source>
        <dbReference type="EMBL" id="MEQ2309071.1"/>
    </source>
</evidence>
<keyword evidence="2" id="KW-1185">Reference proteome</keyword>
<sequence>MCIYIYIYIDSYRYIYTYSHSYSSSSPYPEPGHGGSSLRKHTQTSLFPVQASRGQSKEMPKPPQLTPLDVKVRFKYQPDSPLQHLGIGLTREAEEYDLTIIGKHPPVSLPMKGEHHPGLPVQRHCPRPPCDVEEEHQPQPPQHPHSIQRLEVLRADRIHPQSLETMEFFYPPW</sequence>
<dbReference type="EMBL" id="JAHRIP010070873">
    <property type="protein sequence ID" value="MEQ2309071.1"/>
    <property type="molecule type" value="Genomic_DNA"/>
</dbReference>
<protein>
    <recommendedName>
        <fullName evidence="3">RHD domain-containing protein</fullName>
    </recommendedName>
</protein>
<evidence type="ECO:0008006" key="3">
    <source>
        <dbReference type="Google" id="ProtNLM"/>
    </source>
</evidence>
<accession>A0ABV0ZSQ0</accession>
<reference evidence="1 2" key="1">
    <citation type="submission" date="2021-06" db="EMBL/GenBank/DDBJ databases">
        <authorList>
            <person name="Palmer J.M."/>
        </authorList>
    </citation>
    <scope>NUCLEOTIDE SEQUENCE [LARGE SCALE GENOMIC DNA]</scope>
    <source>
        <strain evidence="1 2">AS_MEX2019</strain>
        <tissue evidence="1">Muscle</tissue>
    </source>
</reference>